<dbReference type="GO" id="GO:0000398">
    <property type="term" value="P:mRNA splicing, via spliceosome"/>
    <property type="evidence" value="ECO:0007669"/>
    <property type="project" value="UniProtKB-UniRule"/>
</dbReference>
<organism evidence="8 9">
    <name type="scientific">Aotus nancymaae</name>
    <name type="common">Ma's night monkey</name>
    <dbReference type="NCBI Taxonomy" id="37293"/>
    <lineage>
        <taxon>Eukaryota</taxon>
        <taxon>Metazoa</taxon>
        <taxon>Chordata</taxon>
        <taxon>Craniata</taxon>
        <taxon>Vertebrata</taxon>
        <taxon>Euteleostomi</taxon>
        <taxon>Mammalia</taxon>
        <taxon>Eutheria</taxon>
        <taxon>Euarchontoglires</taxon>
        <taxon>Primates</taxon>
        <taxon>Haplorrhini</taxon>
        <taxon>Platyrrhini</taxon>
        <taxon>Aotidae</taxon>
        <taxon>Aotus</taxon>
    </lineage>
</organism>
<comment type="function">
    <text evidence="7">May be required for pre-mRNA splicing.</text>
</comment>
<evidence type="ECO:0000256" key="7">
    <source>
        <dbReference type="RuleBase" id="RU367025"/>
    </source>
</evidence>
<evidence type="ECO:0000256" key="2">
    <source>
        <dbReference type="ARBA" id="ARBA00006164"/>
    </source>
</evidence>
<accession>A0A2K5E9F6</accession>
<keyword evidence="4 7" id="KW-0747">Spliceosome</keyword>
<keyword evidence="9" id="KW-1185">Reference proteome</keyword>
<dbReference type="PANTHER" id="PTHR23142">
    <property type="entry name" value="PRE-MRNA-SPLICING FACTOR 38A-RELATED"/>
    <property type="match status" value="1"/>
</dbReference>
<evidence type="ECO:0000256" key="6">
    <source>
        <dbReference type="ARBA" id="ARBA00023242"/>
    </source>
</evidence>
<evidence type="ECO:0000256" key="3">
    <source>
        <dbReference type="ARBA" id="ARBA00022664"/>
    </source>
</evidence>
<reference evidence="8" key="2">
    <citation type="submission" date="2025-09" db="UniProtKB">
        <authorList>
            <consortium name="Ensembl"/>
        </authorList>
    </citation>
    <scope>IDENTIFICATION</scope>
</reference>
<dbReference type="OMA" id="MHIASTN"/>
<evidence type="ECO:0000256" key="5">
    <source>
        <dbReference type="ARBA" id="ARBA00023187"/>
    </source>
</evidence>
<evidence type="ECO:0000256" key="1">
    <source>
        <dbReference type="ARBA" id="ARBA00004123"/>
    </source>
</evidence>
<comment type="subcellular location">
    <subcellularLocation>
        <location evidence="1 7">Nucleus</location>
    </subcellularLocation>
</comment>
<evidence type="ECO:0000313" key="8">
    <source>
        <dbReference type="Ensembl" id="ENSANAP00000029861.1"/>
    </source>
</evidence>
<dbReference type="Pfam" id="PF03371">
    <property type="entry name" value="PRP38"/>
    <property type="match status" value="1"/>
</dbReference>
<name>A0A2K5E9F6_AOTNA</name>
<evidence type="ECO:0000256" key="4">
    <source>
        <dbReference type="ARBA" id="ARBA00022728"/>
    </source>
</evidence>
<sequence>MHIASTNPQYLVKKIIQTRIYESKYWKEECFGLIAELVADKAMELRNAMY</sequence>
<evidence type="ECO:0000313" key="9">
    <source>
        <dbReference type="Proteomes" id="UP000233020"/>
    </source>
</evidence>
<comment type="similarity">
    <text evidence="2 7">Belongs to the PRP38 family.</text>
</comment>
<dbReference type="Ensembl" id="ENSANAT00000047891.1">
    <property type="protein sequence ID" value="ENSANAP00000029861.1"/>
    <property type="gene ID" value="ENSANAG00000032704.1"/>
</dbReference>
<reference evidence="8" key="1">
    <citation type="submission" date="2025-08" db="UniProtKB">
        <authorList>
            <consortium name="Ensembl"/>
        </authorList>
    </citation>
    <scope>IDENTIFICATION</scope>
</reference>
<dbReference type="AlphaFoldDB" id="A0A2K5E9F6"/>
<dbReference type="STRING" id="37293.ENSANAP00000029861"/>
<dbReference type="InterPro" id="IPR005037">
    <property type="entry name" value="PRP38"/>
</dbReference>
<keyword evidence="3 7" id="KW-0507">mRNA processing</keyword>
<dbReference type="GeneTree" id="ENSGT00940000165196"/>
<keyword evidence="6 7" id="KW-0539">Nucleus</keyword>
<dbReference type="Proteomes" id="UP000233020">
    <property type="component" value="Unplaced"/>
</dbReference>
<dbReference type="GO" id="GO:0005681">
    <property type="term" value="C:spliceosomal complex"/>
    <property type="evidence" value="ECO:0007669"/>
    <property type="project" value="UniProtKB-KW"/>
</dbReference>
<proteinExistence type="inferred from homology"/>
<protein>
    <recommendedName>
        <fullName evidence="7">Pre-mRNA-splicing factor 38B</fullName>
    </recommendedName>
</protein>
<keyword evidence="5 7" id="KW-0508">mRNA splicing</keyword>